<evidence type="ECO:0000256" key="10">
    <source>
        <dbReference type="RuleBase" id="RU363110"/>
    </source>
</evidence>
<feature type="transmembrane region" description="Helical" evidence="10">
    <location>
        <begin position="160"/>
        <end position="180"/>
    </location>
</feature>
<dbReference type="GO" id="GO:0005789">
    <property type="term" value="C:endoplasmic reticulum membrane"/>
    <property type="evidence" value="ECO:0007669"/>
    <property type="project" value="UniProtKB-SubCell"/>
</dbReference>
<dbReference type="InterPro" id="IPR004856">
    <property type="entry name" value="Glyco_trans_ALG6/ALG8"/>
</dbReference>
<dbReference type="Pfam" id="PF04493">
    <property type="entry name" value="Endonuclease_5"/>
    <property type="match status" value="1"/>
</dbReference>
<keyword evidence="9 10" id="KW-0472">Membrane</keyword>
<evidence type="ECO:0000313" key="11">
    <source>
        <dbReference type="EMBL" id="CAI5440886.1"/>
    </source>
</evidence>
<comment type="caution">
    <text evidence="11">The sequence shown here is derived from an EMBL/GenBank/DDBJ whole genome shotgun (WGS) entry which is preliminary data.</text>
</comment>
<evidence type="ECO:0000256" key="7">
    <source>
        <dbReference type="ARBA" id="ARBA00022824"/>
    </source>
</evidence>
<dbReference type="PANTHER" id="PTHR12413">
    <property type="entry name" value="DOLICHYL GLYCOSYLTRANSFERASE"/>
    <property type="match status" value="1"/>
</dbReference>
<accession>A0A9P1IB42</accession>
<dbReference type="GO" id="GO:0042283">
    <property type="term" value="F:dolichyl pyrophosphate Glc1Man9GlcNAc2 alpha-1,3-glucosyltransferase activity"/>
    <property type="evidence" value="ECO:0007669"/>
    <property type="project" value="TreeGrafter"/>
</dbReference>
<dbReference type="InterPro" id="IPR007581">
    <property type="entry name" value="Endonuclease-V"/>
</dbReference>
<feature type="transmembrane region" description="Helical" evidence="10">
    <location>
        <begin position="288"/>
        <end position="308"/>
    </location>
</feature>
<keyword evidence="4 10" id="KW-0328">Glycosyltransferase</keyword>
<feature type="transmembrane region" description="Helical" evidence="10">
    <location>
        <begin position="186"/>
        <end position="205"/>
    </location>
</feature>
<comment type="subcellular location">
    <subcellularLocation>
        <location evidence="1 10">Endoplasmic reticulum membrane</location>
        <topology evidence="1 10">Multi-pass membrane protein</topology>
    </subcellularLocation>
</comment>
<keyword evidence="8 10" id="KW-1133">Transmembrane helix</keyword>
<comment type="caution">
    <text evidence="10">Lacks conserved residue(s) required for the propagation of feature annotation.</text>
</comment>
<feature type="transmembrane region" description="Helical" evidence="10">
    <location>
        <begin position="60"/>
        <end position="82"/>
    </location>
</feature>
<feature type="transmembrane region" description="Helical" evidence="10">
    <location>
        <begin position="314"/>
        <end position="340"/>
    </location>
</feature>
<proteinExistence type="inferred from homology"/>
<evidence type="ECO:0000256" key="6">
    <source>
        <dbReference type="ARBA" id="ARBA00022692"/>
    </source>
</evidence>
<dbReference type="GO" id="GO:0004519">
    <property type="term" value="F:endonuclease activity"/>
    <property type="evidence" value="ECO:0007669"/>
    <property type="project" value="InterPro"/>
</dbReference>
<dbReference type="EC" id="2.4.1.-" evidence="10"/>
<name>A0A9P1IB42_9PELO</name>
<evidence type="ECO:0000256" key="3">
    <source>
        <dbReference type="ARBA" id="ARBA00008715"/>
    </source>
</evidence>
<evidence type="ECO:0000256" key="9">
    <source>
        <dbReference type="ARBA" id="ARBA00023136"/>
    </source>
</evidence>
<comment type="similarity">
    <text evidence="3 10">Belongs to the ALG6/ALG8 glucosyltransferase family.</text>
</comment>
<protein>
    <recommendedName>
        <fullName evidence="10">Alpha-1,3-glucosyltransferase</fullName>
        <ecNumber evidence="10">2.4.1.-</ecNumber>
    </recommendedName>
</protein>
<dbReference type="Gene3D" id="3.30.2170.10">
    <property type="entry name" value="archaeoglobus fulgidus dsm 4304 superfamily"/>
    <property type="match status" value="1"/>
</dbReference>
<dbReference type="Proteomes" id="UP001152747">
    <property type="component" value="Unassembled WGS sequence"/>
</dbReference>
<dbReference type="GO" id="GO:0006487">
    <property type="term" value="P:protein N-linked glycosylation"/>
    <property type="evidence" value="ECO:0007669"/>
    <property type="project" value="TreeGrafter"/>
</dbReference>
<evidence type="ECO:0000256" key="1">
    <source>
        <dbReference type="ARBA" id="ARBA00004477"/>
    </source>
</evidence>
<evidence type="ECO:0000256" key="8">
    <source>
        <dbReference type="ARBA" id="ARBA00022989"/>
    </source>
</evidence>
<evidence type="ECO:0000256" key="5">
    <source>
        <dbReference type="ARBA" id="ARBA00022679"/>
    </source>
</evidence>
<evidence type="ECO:0000256" key="4">
    <source>
        <dbReference type="ARBA" id="ARBA00022676"/>
    </source>
</evidence>
<comment type="pathway">
    <text evidence="2 10">Protein modification; protein glycosylation.</text>
</comment>
<dbReference type="EMBL" id="CANHGI010000002">
    <property type="protein sequence ID" value="CAI5440886.1"/>
    <property type="molecule type" value="Genomic_DNA"/>
</dbReference>
<evidence type="ECO:0000256" key="2">
    <source>
        <dbReference type="ARBA" id="ARBA00004922"/>
    </source>
</evidence>
<keyword evidence="6 10" id="KW-0812">Transmembrane</keyword>
<gene>
    <name evidence="11" type="ORF">CAMP_LOCUS3523</name>
</gene>
<feature type="transmembrane region" description="Helical" evidence="10">
    <location>
        <begin position="25"/>
        <end position="48"/>
    </location>
</feature>
<organism evidence="11 12">
    <name type="scientific">Caenorhabditis angaria</name>
    <dbReference type="NCBI Taxonomy" id="860376"/>
    <lineage>
        <taxon>Eukaryota</taxon>
        <taxon>Metazoa</taxon>
        <taxon>Ecdysozoa</taxon>
        <taxon>Nematoda</taxon>
        <taxon>Chromadorea</taxon>
        <taxon>Rhabditida</taxon>
        <taxon>Rhabditina</taxon>
        <taxon>Rhabditomorpha</taxon>
        <taxon>Rhabditoidea</taxon>
        <taxon>Rhabditidae</taxon>
        <taxon>Peloderinae</taxon>
        <taxon>Caenorhabditis</taxon>
    </lineage>
</organism>
<dbReference type="OrthoDB" id="1689333at2759"/>
<dbReference type="Pfam" id="PF03155">
    <property type="entry name" value="Alg6_Alg8"/>
    <property type="match status" value="1"/>
</dbReference>
<dbReference type="PANTHER" id="PTHR12413:SF2">
    <property type="entry name" value="DOLICHYL PYROPHOSPHATE GLC1MAN9GLCNAC2 ALPHA-1,3-GLUCOSYLTRANSFERASE-RELATED"/>
    <property type="match status" value="1"/>
</dbReference>
<keyword evidence="12" id="KW-1185">Reference proteome</keyword>
<reference evidence="11" key="1">
    <citation type="submission" date="2022-11" db="EMBL/GenBank/DDBJ databases">
        <authorList>
            <person name="Kikuchi T."/>
        </authorList>
    </citation>
    <scope>NUCLEOTIDE SEQUENCE</scope>
    <source>
        <strain evidence="11">PS1010</strain>
    </source>
</reference>
<keyword evidence="7 10" id="KW-0256">Endoplasmic reticulum</keyword>
<evidence type="ECO:0000313" key="12">
    <source>
        <dbReference type="Proteomes" id="UP001152747"/>
    </source>
</evidence>
<keyword evidence="5 10" id="KW-0808">Transferase</keyword>
<dbReference type="GO" id="GO:0006281">
    <property type="term" value="P:DNA repair"/>
    <property type="evidence" value="ECO:0007669"/>
    <property type="project" value="InterPro"/>
</dbReference>
<dbReference type="AlphaFoldDB" id="A0A9P1IB42"/>
<sequence>MLTAIFLLSLYFLEKDEFCKAGLVFSILINFKHIYIYYALGYVFYYLLNYFHTLNHQIPIKILFLGSAILAPFSASFLPFLATGGPQSILDILHRLFPISRGLTHAFWAPNFWTLYNLLDLVLYKLTRILKVAPNLVAPSYTNGLVQEYEHSVLPNVSPIGTLILVVVSSLVAMFALIWRGKERDFSIFATISALCFFYFGYHVHEKAIILITIPYTIYAIKNPKFIKNLIFIQQIATFSIFPLLFTKFEILVKYAIGATYFLLQLFLAKKMTRVPISIFLPTGHCVFYTLLMLAEIYNTFIHAWIFGAKTFEFFPLLLISLVNSIGVTWFFATCLWRILGADETWNLAKCRMREELIKKRLTYSVQSVDYEEHVEIVGGIDISASKTNPDFVVISFSIFTYPNLLHLATFSDCQILETPYIPQFLAIREAEKLAAFVRKCCEQWPNFRPDVIFCDGFGEFHSRNCGMACHVGALTGIATIGVAKNLGLGQENKENLEEFLKAARKSLDSEKKKGFVAFDLDEKTPCRMNILKLNGNITSGVFVSAGYGIELDVATQIAIQCLKTSTTCEPIRKADLTSRDLVRKYFD</sequence>